<sequence>MVKVFKKLQHLFDGIVGVTVRARVTRMWWLSVPDNDGPPTCNLMLLDEQDYAVHAIINAEIWMIYSNLIFEGNEYDISHFTTRYSSGILMPVRSHFCISFTHHTTVEHVMHNDQMIPFHHFDIEYIGNLRNILGAYYDPSKPQYSIDVIDFMDDLQPPRMIRTKYGPKSVVKFSINDGTKTAEVTICPETVPYVITLFQDGLQQPVVVILASVKICCDKSMHLNNFVLL</sequence>
<evidence type="ECO:0000313" key="2">
    <source>
        <dbReference type="EMBL" id="KAK1365464.1"/>
    </source>
</evidence>
<comment type="caution">
    <text evidence="2">The sequence shown here is derived from an EMBL/GenBank/DDBJ whole genome shotgun (WGS) entry which is preliminary data.</text>
</comment>
<keyword evidence="3" id="KW-1185">Reference proteome</keyword>
<dbReference type="CDD" id="cd04480">
    <property type="entry name" value="RPA1_DBD_A_like"/>
    <property type="match status" value="1"/>
</dbReference>
<feature type="domain" description="Replication protein A 70 kDa DNA-binding subunit B/D first OB fold" evidence="1">
    <location>
        <begin position="5"/>
        <end position="108"/>
    </location>
</feature>
<evidence type="ECO:0000259" key="1">
    <source>
        <dbReference type="Pfam" id="PF02721"/>
    </source>
</evidence>
<dbReference type="PANTHER" id="PTHR47165">
    <property type="entry name" value="OS03G0429900 PROTEIN"/>
    <property type="match status" value="1"/>
</dbReference>
<proteinExistence type="predicted"/>
<dbReference type="InterPro" id="IPR012340">
    <property type="entry name" value="NA-bd_OB-fold"/>
</dbReference>
<dbReference type="InterPro" id="IPR003871">
    <property type="entry name" value="RFA1B/D_OB_1st"/>
</dbReference>
<gene>
    <name evidence="2" type="ORF">POM88_041025</name>
</gene>
<dbReference type="SUPFAM" id="SSF50249">
    <property type="entry name" value="Nucleic acid-binding proteins"/>
    <property type="match status" value="1"/>
</dbReference>
<name>A0AAD8MAB3_9APIA</name>
<dbReference type="Pfam" id="PF02721">
    <property type="entry name" value="DUF223"/>
    <property type="match status" value="1"/>
</dbReference>
<accession>A0AAD8MAB3</accession>
<organism evidence="2 3">
    <name type="scientific">Heracleum sosnowskyi</name>
    <dbReference type="NCBI Taxonomy" id="360622"/>
    <lineage>
        <taxon>Eukaryota</taxon>
        <taxon>Viridiplantae</taxon>
        <taxon>Streptophyta</taxon>
        <taxon>Embryophyta</taxon>
        <taxon>Tracheophyta</taxon>
        <taxon>Spermatophyta</taxon>
        <taxon>Magnoliopsida</taxon>
        <taxon>eudicotyledons</taxon>
        <taxon>Gunneridae</taxon>
        <taxon>Pentapetalae</taxon>
        <taxon>asterids</taxon>
        <taxon>campanulids</taxon>
        <taxon>Apiales</taxon>
        <taxon>Apiaceae</taxon>
        <taxon>Apioideae</taxon>
        <taxon>apioid superclade</taxon>
        <taxon>Tordylieae</taxon>
        <taxon>Tordyliinae</taxon>
        <taxon>Heracleum</taxon>
    </lineage>
</organism>
<protein>
    <recommendedName>
        <fullName evidence="1">Replication protein A 70 kDa DNA-binding subunit B/D first OB fold domain-containing protein</fullName>
    </recommendedName>
</protein>
<dbReference type="PANTHER" id="PTHR47165:SF3">
    <property type="entry name" value="RETROTRANSPOSON-LIKE PROTEIN"/>
    <property type="match status" value="1"/>
</dbReference>
<dbReference type="Proteomes" id="UP001237642">
    <property type="component" value="Unassembled WGS sequence"/>
</dbReference>
<dbReference type="Gene3D" id="2.40.50.140">
    <property type="entry name" value="Nucleic acid-binding proteins"/>
    <property type="match status" value="1"/>
</dbReference>
<reference evidence="2" key="2">
    <citation type="submission" date="2023-05" db="EMBL/GenBank/DDBJ databases">
        <authorList>
            <person name="Schelkunov M.I."/>
        </authorList>
    </citation>
    <scope>NUCLEOTIDE SEQUENCE</scope>
    <source>
        <strain evidence="2">Hsosn_3</strain>
        <tissue evidence="2">Leaf</tissue>
    </source>
</reference>
<dbReference type="AlphaFoldDB" id="A0AAD8MAB3"/>
<evidence type="ECO:0000313" key="3">
    <source>
        <dbReference type="Proteomes" id="UP001237642"/>
    </source>
</evidence>
<reference evidence="2" key="1">
    <citation type="submission" date="2023-02" db="EMBL/GenBank/DDBJ databases">
        <title>Genome of toxic invasive species Heracleum sosnowskyi carries increased number of genes despite the absence of recent whole-genome duplications.</title>
        <authorList>
            <person name="Schelkunov M."/>
            <person name="Shtratnikova V."/>
            <person name="Makarenko M."/>
            <person name="Klepikova A."/>
            <person name="Omelchenko D."/>
            <person name="Novikova G."/>
            <person name="Obukhova E."/>
            <person name="Bogdanov V."/>
            <person name="Penin A."/>
            <person name="Logacheva M."/>
        </authorList>
    </citation>
    <scope>NUCLEOTIDE SEQUENCE</scope>
    <source>
        <strain evidence="2">Hsosn_3</strain>
        <tissue evidence="2">Leaf</tissue>
    </source>
</reference>
<dbReference type="EMBL" id="JAUIZM010000009">
    <property type="protein sequence ID" value="KAK1365464.1"/>
    <property type="molecule type" value="Genomic_DNA"/>
</dbReference>